<evidence type="ECO:0000313" key="2">
    <source>
        <dbReference type="Proteomes" id="UP001066276"/>
    </source>
</evidence>
<accession>A0AAV7PST4</accession>
<protein>
    <submittedName>
        <fullName evidence="1">Uncharacterized protein</fullName>
    </submittedName>
</protein>
<sequence>MWVIIAEAEFCGCGGVLVVFCTAYQPRTEKRSSGAGSEWGRVWQSRRCPSPPDRARPFPGAEACKLEGANSGVACRTAASLYQRTAWSAAAGGSALQSEAATGGTVGGPLNVALHARRGKEAARDRKGALWGASIAIRFTKMLRL</sequence>
<name>A0AAV7PST4_PLEWA</name>
<dbReference type="Proteomes" id="UP001066276">
    <property type="component" value="Chromosome 7"/>
</dbReference>
<comment type="caution">
    <text evidence="1">The sequence shown here is derived from an EMBL/GenBank/DDBJ whole genome shotgun (WGS) entry which is preliminary data.</text>
</comment>
<reference evidence="1" key="1">
    <citation type="journal article" date="2022" name="bioRxiv">
        <title>Sequencing and chromosome-scale assembly of the giantPleurodeles waltlgenome.</title>
        <authorList>
            <person name="Brown T."/>
            <person name="Elewa A."/>
            <person name="Iarovenko S."/>
            <person name="Subramanian E."/>
            <person name="Araus A.J."/>
            <person name="Petzold A."/>
            <person name="Susuki M."/>
            <person name="Suzuki K.-i.T."/>
            <person name="Hayashi T."/>
            <person name="Toyoda A."/>
            <person name="Oliveira C."/>
            <person name="Osipova E."/>
            <person name="Leigh N.D."/>
            <person name="Simon A."/>
            <person name="Yun M.H."/>
        </authorList>
    </citation>
    <scope>NUCLEOTIDE SEQUENCE</scope>
    <source>
        <strain evidence="1">20211129_DDA</strain>
        <tissue evidence="1">Liver</tissue>
    </source>
</reference>
<organism evidence="1 2">
    <name type="scientific">Pleurodeles waltl</name>
    <name type="common">Iberian ribbed newt</name>
    <dbReference type="NCBI Taxonomy" id="8319"/>
    <lineage>
        <taxon>Eukaryota</taxon>
        <taxon>Metazoa</taxon>
        <taxon>Chordata</taxon>
        <taxon>Craniata</taxon>
        <taxon>Vertebrata</taxon>
        <taxon>Euteleostomi</taxon>
        <taxon>Amphibia</taxon>
        <taxon>Batrachia</taxon>
        <taxon>Caudata</taxon>
        <taxon>Salamandroidea</taxon>
        <taxon>Salamandridae</taxon>
        <taxon>Pleurodelinae</taxon>
        <taxon>Pleurodeles</taxon>
    </lineage>
</organism>
<dbReference type="EMBL" id="JANPWB010000011">
    <property type="protein sequence ID" value="KAJ1130342.1"/>
    <property type="molecule type" value="Genomic_DNA"/>
</dbReference>
<proteinExistence type="predicted"/>
<evidence type="ECO:0000313" key="1">
    <source>
        <dbReference type="EMBL" id="KAJ1130342.1"/>
    </source>
</evidence>
<gene>
    <name evidence="1" type="ORF">NDU88_008695</name>
</gene>
<keyword evidence="2" id="KW-1185">Reference proteome</keyword>
<dbReference type="AlphaFoldDB" id="A0AAV7PST4"/>